<dbReference type="PANTHER" id="PTHR47450:SF1">
    <property type="entry name" value="GLUCOKINASE"/>
    <property type="match status" value="1"/>
</dbReference>
<evidence type="ECO:0000313" key="4">
    <source>
        <dbReference type="Proteomes" id="UP000051952"/>
    </source>
</evidence>
<evidence type="ECO:0000313" key="3">
    <source>
        <dbReference type="EMBL" id="CUG93243.1"/>
    </source>
</evidence>
<dbReference type="InterPro" id="IPR003836">
    <property type="entry name" value="Glucokinase"/>
</dbReference>
<dbReference type="CDD" id="cd24008">
    <property type="entry name" value="ASKHA_NBD_GLK"/>
    <property type="match status" value="1"/>
</dbReference>
<gene>
    <name evidence="3" type="ORF">BSAL_41555</name>
</gene>
<dbReference type="InterPro" id="IPR043129">
    <property type="entry name" value="ATPase_NBD"/>
</dbReference>
<organism evidence="3 4">
    <name type="scientific">Bodo saltans</name>
    <name type="common">Flagellated protozoan</name>
    <dbReference type="NCBI Taxonomy" id="75058"/>
    <lineage>
        <taxon>Eukaryota</taxon>
        <taxon>Discoba</taxon>
        <taxon>Euglenozoa</taxon>
        <taxon>Kinetoplastea</taxon>
        <taxon>Metakinetoplastina</taxon>
        <taxon>Eubodonida</taxon>
        <taxon>Bodonidae</taxon>
        <taxon>Bodo</taxon>
    </lineage>
</organism>
<dbReference type="EMBL" id="CYKH01002133">
    <property type="protein sequence ID" value="CUG93243.1"/>
    <property type="molecule type" value="Genomic_DNA"/>
</dbReference>
<dbReference type="GO" id="GO:0005524">
    <property type="term" value="F:ATP binding"/>
    <property type="evidence" value="ECO:0007669"/>
    <property type="project" value="InterPro"/>
</dbReference>
<dbReference type="OMA" id="WSTGPIY"/>
<dbReference type="GO" id="GO:0006096">
    <property type="term" value="P:glycolytic process"/>
    <property type="evidence" value="ECO:0007669"/>
    <property type="project" value="InterPro"/>
</dbReference>
<dbReference type="SUPFAM" id="SSF53067">
    <property type="entry name" value="Actin-like ATPase domain"/>
    <property type="match status" value="1"/>
</dbReference>
<keyword evidence="4" id="KW-1185">Reference proteome</keyword>
<dbReference type="Proteomes" id="UP000051952">
    <property type="component" value="Unassembled WGS sequence"/>
</dbReference>
<keyword evidence="2 3" id="KW-0418">Kinase</keyword>
<dbReference type="GO" id="GO:0005536">
    <property type="term" value="F:D-glucose binding"/>
    <property type="evidence" value="ECO:0007669"/>
    <property type="project" value="InterPro"/>
</dbReference>
<proteinExistence type="predicted"/>
<dbReference type="GO" id="GO:0004340">
    <property type="term" value="F:glucokinase activity"/>
    <property type="evidence" value="ECO:0007669"/>
    <property type="project" value="InterPro"/>
</dbReference>
<dbReference type="Pfam" id="PF02685">
    <property type="entry name" value="Glucokinase"/>
    <property type="match status" value="1"/>
</dbReference>
<dbReference type="AlphaFoldDB" id="A0A0S4JSI6"/>
<dbReference type="VEuPathDB" id="TriTrypDB:BSAL_41555"/>
<dbReference type="Gene3D" id="3.30.420.40">
    <property type="match status" value="1"/>
</dbReference>
<evidence type="ECO:0000256" key="1">
    <source>
        <dbReference type="ARBA" id="ARBA00022679"/>
    </source>
</evidence>
<accession>A0A0S4JSI6</accession>
<dbReference type="OrthoDB" id="10257118at2759"/>
<dbReference type="Gene3D" id="3.40.367.20">
    <property type="match status" value="1"/>
</dbReference>
<name>A0A0S4JSI6_BODSA</name>
<keyword evidence="1" id="KW-0808">Transferase</keyword>
<reference evidence="4" key="1">
    <citation type="submission" date="2015-09" db="EMBL/GenBank/DDBJ databases">
        <authorList>
            <consortium name="Pathogen Informatics"/>
        </authorList>
    </citation>
    <scope>NUCLEOTIDE SEQUENCE [LARGE SCALE GENOMIC DNA]</scope>
    <source>
        <strain evidence="4">Lake Konstanz</strain>
    </source>
</reference>
<evidence type="ECO:0000256" key="2">
    <source>
        <dbReference type="ARBA" id="ARBA00022777"/>
    </source>
</evidence>
<sequence length="387" mass="42171">MDILEVTIKQLCHELVECDKSPLSSKTNNSALFFVVDVGASNSRFGFSARGGSKVYIRFVKVSVNSIVALIAAFNAFAQQIGEAVCKRIVAATLNLPGPVQGAVGGPISNYLGSTSEEKILYLSALPASLCPPHHTVMLNDLEACAYGVVATHHFKIFSKYFTSLWKGTINPETGNAQGLSTGNCVVVAPGTGLGIAVVQYHAFSGKYTVIPLEFGHTSVQSETDRKFVDAYKSDLKRGDYAPEYDDICSGRGLERLYAFVLSEKGNSTSQKATAKEISDLARNDDPVAVEALALYHKFLMRVCSQMAIGFIPHTFVLCGDNVVHNKYFYERKGAVDTMKQQMLDHSCERYGFMSKPSMLRQSAFGNLNLLGCMYVCEGAARKESKL</sequence>
<dbReference type="PANTHER" id="PTHR47450">
    <property type="entry name" value="GLUCOKINASE"/>
    <property type="match status" value="1"/>
</dbReference>
<protein>
    <submittedName>
        <fullName evidence="3">Glucokinase 1, putative</fullName>
    </submittedName>
</protein>